<name>B3RUP0_TRIAD</name>
<dbReference type="InParanoid" id="B3RUP0"/>
<feature type="transmembrane region" description="Helical" evidence="1">
    <location>
        <begin position="393"/>
        <end position="418"/>
    </location>
</feature>
<feature type="transmembrane region" description="Helical" evidence="1">
    <location>
        <begin position="676"/>
        <end position="697"/>
    </location>
</feature>
<feature type="transmembrane region" description="Helical" evidence="1">
    <location>
        <begin position="448"/>
        <end position="467"/>
    </location>
</feature>
<feature type="transmembrane region" description="Helical" evidence="1">
    <location>
        <begin position="268"/>
        <end position="291"/>
    </location>
</feature>
<keyword evidence="1" id="KW-0472">Membrane</keyword>
<dbReference type="Proteomes" id="UP000009022">
    <property type="component" value="Unassembled WGS sequence"/>
</dbReference>
<proteinExistence type="predicted"/>
<evidence type="ECO:0000313" key="3">
    <source>
        <dbReference type="EMBL" id="EDV25855.1"/>
    </source>
</evidence>
<organism evidence="3 4">
    <name type="scientific">Trichoplax adhaerens</name>
    <name type="common">Trichoplax reptans</name>
    <dbReference type="NCBI Taxonomy" id="10228"/>
    <lineage>
        <taxon>Eukaryota</taxon>
        <taxon>Metazoa</taxon>
        <taxon>Placozoa</taxon>
        <taxon>Uniplacotomia</taxon>
        <taxon>Trichoplacea</taxon>
        <taxon>Trichoplacidae</taxon>
        <taxon>Trichoplax</taxon>
    </lineage>
</organism>
<dbReference type="PhylomeDB" id="B3RUP0"/>
<keyword evidence="1" id="KW-1133">Transmembrane helix</keyword>
<dbReference type="RefSeq" id="XP_002111888.1">
    <property type="nucleotide sequence ID" value="XM_002111852.1"/>
</dbReference>
<dbReference type="KEGG" id="tad:TRIADDRAFT_55359"/>
<keyword evidence="4" id="KW-1185">Reference proteome</keyword>
<reference evidence="3 4" key="1">
    <citation type="journal article" date="2008" name="Nature">
        <title>The Trichoplax genome and the nature of placozoans.</title>
        <authorList>
            <person name="Srivastava M."/>
            <person name="Begovic E."/>
            <person name="Chapman J."/>
            <person name="Putnam N.H."/>
            <person name="Hellsten U."/>
            <person name="Kawashima T."/>
            <person name="Kuo A."/>
            <person name="Mitros T."/>
            <person name="Salamov A."/>
            <person name="Carpenter M.L."/>
            <person name="Signorovitch A.Y."/>
            <person name="Moreno M.A."/>
            <person name="Kamm K."/>
            <person name="Grimwood J."/>
            <person name="Schmutz J."/>
            <person name="Shapiro H."/>
            <person name="Grigoriev I.V."/>
            <person name="Buss L.W."/>
            <person name="Schierwater B."/>
            <person name="Dellaporta S.L."/>
            <person name="Rokhsar D.S."/>
        </authorList>
    </citation>
    <scope>NUCLEOTIDE SEQUENCE [LARGE SCALE GENOMIC DNA]</scope>
    <source>
        <strain evidence="3 4">Grell-BS-1999</strain>
    </source>
</reference>
<accession>B3RUP0</accession>
<dbReference type="GeneID" id="6752604"/>
<dbReference type="EMBL" id="DS985244">
    <property type="protein sequence ID" value="EDV25855.1"/>
    <property type="molecule type" value="Genomic_DNA"/>
</dbReference>
<evidence type="ECO:0000256" key="1">
    <source>
        <dbReference type="SAM" id="Phobius"/>
    </source>
</evidence>
<sequence length="827" mass="96191">MAKLTKINHATLILYLSLAVILRGHYGHAITGRNPCTHQCSLSVRQSDYQVLKTKIDQNIARVIYFQVNESYSDSKTTYAWSRPNFGEILLSLPADFHLINLYLPAVFQDYIRVYPVEKPNRCMSLLNDQCKRLLFRNYIIDLPNNGRSCPNDEKCNVVCSRQYDLASSLDKINLQCCWKISNETKCSTTDKASTYIIAFRYISLLVSCALGASLVKWTLKATPALRKNDTGGESTAMDLRIITDYRSESIGYRFKRFLLEYFITKRIWLRMIGVFLVSMTGLAVSVWFQLHANYFLIYPNLRGSIILPSQTFYIFCAIAAIYGSATLYIVIAIIFRYGNEEYERLFINKVEAIFIYSESQLNRRFIKYIARWWFHFRQLFACRYFGRSCWLSLTMLLEIILSIPFFLINKMSLYYYVFKKSEIIATRLCSKGYANPSFRETIFRPTIYIATLIFYACSVVFLWITYQVIVRMIITSAAFVMANGTYFTSYIGIFMPFIYFLTQVLNSYAEEKLSIITDILKVREQVEAEGQKFQTKLYGKLAIYLHINEDLSMELDLPKILLPLRGEFEDIFKQLVSLYTCELKSEETQVILYYNIKNYQQNKIVFSEYSFFLSKLNDQIVEILLSEEARQNSLIPIYYEDHDIQTRKLQIAIPMDLYKYLSYHLPKLSTSPWQLVLRITIITVVGAIFYLAAASFNSLERLNSLGDAVSVFVLTYATMFLGLKYIAEDVKSEKRQEAIKNYAIKYMKGYTFFYSRGISYNHCAQLSEIICSSDDQDIRLRANSTSRKNRRLTVVAKKLGLNDNLNDEKFLFPITTMSMQSNHTEV</sequence>
<dbReference type="HOGENOM" id="CLU_342677_0_0_1"/>
<evidence type="ECO:0000313" key="4">
    <source>
        <dbReference type="Proteomes" id="UP000009022"/>
    </source>
</evidence>
<dbReference type="AlphaFoldDB" id="B3RUP0"/>
<dbReference type="CTD" id="6752604"/>
<feature type="transmembrane region" description="Helical" evidence="1">
    <location>
        <begin position="311"/>
        <end position="336"/>
    </location>
</feature>
<keyword evidence="1" id="KW-0812">Transmembrane</keyword>
<keyword evidence="2" id="KW-0732">Signal</keyword>
<evidence type="ECO:0000256" key="2">
    <source>
        <dbReference type="SAM" id="SignalP"/>
    </source>
</evidence>
<feature type="chain" id="PRO_5002796975" evidence="2">
    <location>
        <begin position="28"/>
        <end position="827"/>
    </location>
</feature>
<protein>
    <submittedName>
        <fullName evidence="3">Uncharacterized protein</fullName>
    </submittedName>
</protein>
<feature type="transmembrane region" description="Helical" evidence="1">
    <location>
        <begin position="709"/>
        <end position="728"/>
    </location>
</feature>
<gene>
    <name evidence="3" type="ORF">TRIADDRAFT_55359</name>
</gene>
<feature type="signal peptide" evidence="2">
    <location>
        <begin position="1"/>
        <end position="27"/>
    </location>
</feature>
<feature type="transmembrane region" description="Helical" evidence="1">
    <location>
        <begin position="473"/>
        <end position="503"/>
    </location>
</feature>
<feature type="transmembrane region" description="Helical" evidence="1">
    <location>
        <begin position="196"/>
        <end position="220"/>
    </location>
</feature>